<dbReference type="EMBL" id="CAIIXF020000001">
    <property type="protein sequence ID" value="CAH1772309.1"/>
    <property type="molecule type" value="Genomic_DNA"/>
</dbReference>
<name>A0A8J1Y955_OWEFU</name>
<reference evidence="1" key="1">
    <citation type="submission" date="2022-03" db="EMBL/GenBank/DDBJ databases">
        <authorList>
            <person name="Martin C."/>
        </authorList>
    </citation>
    <scope>NUCLEOTIDE SEQUENCE</scope>
</reference>
<keyword evidence="2" id="KW-1185">Reference proteome</keyword>
<dbReference type="Proteomes" id="UP000749559">
    <property type="component" value="Unassembled WGS sequence"/>
</dbReference>
<accession>A0A8J1Y955</accession>
<gene>
    <name evidence="1" type="ORF">OFUS_LOCUS89</name>
</gene>
<comment type="caution">
    <text evidence="1">The sequence shown here is derived from an EMBL/GenBank/DDBJ whole genome shotgun (WGS) entry which is preliminary data.</text>
</comment>
<proteinExistence type="predicted"/>
<protein>
    <submittedName>
        <fullName evidence="1">Uncharacterized protein</fullName>
    </submittedName>
</protein>
<evidence type="ECO:0000313" key="1">
    <source>
        <dbReference type="EMBL" id="CAH1772309.1"/>
    </source>
</evidence>
<sequence length="103" mass="10839">MKVQCVLVLCLILIAVCLMEVDACGRRRRRGSSGCSYCSSSSCSNYCQNLPNVATGNYFGSCGNDKMCRCSNILGQLVGQKCIGLSGGGGGGGLDQEDQEKLE</sequence>
<dbReference type="AlphaFoldDB" id="A0A8J1Y955"/>
<organism evidence="1 2">
    <name type="scientific">Owenia fusiformis</name>
    <name type="common">Polychaete worm</name>
    <dbReference type="NCBI Taxonomy" id="6347"/>
    <lineage>
        <taxon>Eukaryota</taxon>
        <taxon>Metazoa</taxon>
        <taxon>Spiralia</taxon>
        <taxon>Lophotrochozoa</taxon>
        <taxon>Annelida</taxon>
        <taxon>Polychaeta</taxon>
        <taxon>Sedentaria</taxon>
        <taxon>Canalipalpata</taxon>
        <taxon>Sabellida</taxon>
        <taxon>Oweniida</taxon>
        <taxon>Oweniidae</taxon>
        <taxon>Owenia</taxon>
    </lineage>
</organism>
<evidence type="ECO:0000313" key="2">
    <source>
        <dbReference type="Proteomes" id="UP000749559"/>
    </source>
</evidence>